<dbReference type="InterPro" id="IPR016143">
    <property type="entry name" value="Citrate_synth-like_sm_a-sub"/>
</dbReference>
<dbReference type="InterPro" id="IPR002020">
    <property type="entry name" value="Citrate_synthase"/>
</dbReference>
<dbReference type="STRING" id="105696.A0A1Y2M728"/>
<dbReference type="InParanoid" id="A0A1Y2M728"/>
<dbReference type="PANTHER" id="PTHR42871">
    <property type="entry name" value="CITRATE SYNTHASE"/>
    <property type="match status" value="1"/>
</dbReference>
<dbReference type="EMBL" id="KZ107840">
    <property type="protein sequence ID" value="OSS51915.1"/>
    <property type="molecule type" value="Genomic_DNA"/>
</dbReference>
<dbReference type="Gene3D" id="1.10.230.10">
    <property type="entry name" value="Cytochrome P450-Terp, domain 2"/>
    <property type="match status" value="1"/>
</dbReference>
<dbReference type="AlphaFoldDB" id="A0A1Y2M728"/>
<organism evidence="5 6">
    <name type="scientific">Epicoccum nigrum</name>
    <name type="common">Soil fungus</name>
    <name type="synonym">Epicoccum purpurascens</name>
    <dbReference type="NCBI Taxonomy" id="105696"/>
    <lineage>
        <taxon>Eukaryota</taxon>
        <taxon>Fungi</taxon>
        <taxon>Dikarya</taxon>
        <taxon>Ascomycota</taxon>
        <taxon>Pezizomycotina</taxon>
        <taxon>Dothideomycetes</taxon>
        <taxon>Pleosporomycetidae</taxon>
        <taxon>Pleosporales</taxon>
        <taxon>Pleosporineae</taxon>
        <taxon>Didymellaceae</taxon>
        <taxon>Epicoccum</taxon>
    </lineage>
</organism>
<evidence type="ECO:0000256" key="1">
    <source>
        <dbReference type="ARBA" id="ARBA00010566"/>
    </source>
</evidence>
<dbReference type="PRINTS" id="PR00143">
    <property type="entry name" value="CITRTSNTHASE"/>
</dbReference>
<dbReference type="PANTHER" id="PTHR42871:SF1">
    <property type="entry name" value="CITRATE SYNTHASE"/>
    <property type="match status" value="1"/>
</dbReference>
<dbReference type="Gene3D" id="1.10.580.10">
    <property type="entry name" value="Citrate Synthase, domain 1"/>
    <property type="match status" value="1"/>
</dbReference>
<accession>A0A1Y2M728</accession>
<keyword evidence="4" id="KW-0812">Transmembrane</keyword>
<sequence>MTVVSHAPSTKGSGALALKITVDRTETDKLIYYFNIFAKLLTSAFIYLLKLICSIPGPSWDTLWVWDLRTFRPYSIRVQHNAVDAMQFRKISPLPMTAPIIDHLSAGLTVLDEGFKNTAVVKSQITHIDGNKGTLSYRGYTVGYLFENHDYEEVSYLLIFGDLPTREQKSDFRARLAAAMVPDPSVMRAIRAFDPAAPSYLIISAGLAAWAAADPSKIPVHAGDRIYLGDQDAIDDGVYRSLAALSTVTAMASCHQQKKTFFSQADPALSLVDNMLLMMGHTDRLGNVDKTFSTTVNKLWILFADHEMTNSTAAFLHASSSLSDPISSAVTGISACAGPLHAGAIDLAYKRFAEIRATEGGVKKHIDDAKAKKFRLMGVGHRVYRTVDPRVGHLREMMSKFSDKVDGNPLLEVAKEIENAVFNDDYFISRKLSINADLYGSFVYAALGFDVRIFTPLAITARSPGILAHWRESMQGQPCLWRPRQIYTGSTRMSA</sequence>
<gene>
    <name evidence="5" type="ORF">B5807_03448</name>
</gene>
<keyword evidence="6" id="KW-1185">Reference proteome</keyword>
<dbReference type="GO" id="GO:0046912">
    <property type="term" value="F:acyltransferase activity, acyl groups converted into alkyl on transfer"/>
    <property type="evidence" value="ECO:0007669"/>
    <property type="project" value="InterPro"/>
</dbReference>
<dbReference type="Pfam" id="PF00285">
    <property type="entry name" value="Citrate_synt"/>
    <property type="match status" value="1"/>
</dbReference>
<dbReference type="InterPro" id="IPR036969">
    <property type="entry name" value="Citrate_synthase_sf"/>
</dbReference>
<dbReference type="SUPFAM" id="SSF48256">
    <property type="entry name" value="Citrate synthase"/>
    <property type="match status" value="1"/>
</dbReference>
<keyword evidence="4" id="KW-1133">Transmembrane helix</keyword>
<dbReference type="InterPro" id="IPR019810">
    <property type="entry name" value="Citrate_synthase_AS"/>
</dbReference>
<evidence type="ECO:0000256" key="3">
    <source>
        <dbReference type="RuleBase" id="RU000441"/>
    </source>
</evidence>
<evidence type="ECO:0000313" key="6">
    <source>
        <dbReference type="Proteomes" id="UP000193240"/>
    </source>
</evidence>
<name>A0A1Y2M728_EPING</name>
<evidence type="ECO:0000256" key="2">
    <source>
        <dbReference type="ARBA" id="ARBA00022679"/>
    </source>
</evidence>
<keyword evidence="2 3" id="KW-0808">Transferase</keyword>
<evidence type="ECO:0000256" key="4">
    <source>
        <dbReference type="SAM" id="Phobius"/>
    </source>
</evidence>
<reference evidence="5 6" key="1">
    <citation type="journal article" date="2017" name="Genome Announc.">
        <title>Genome sequence of the saprophytic ascomycete Epicoccum nigrum ICMP 19927 strain isolated from New Zealand.</title>
        <authorList>
            <person name="Fokin M."/>
            <person name="Fleetwood D."/>
            <person name="Weir B.S."/>
            <person name="Villas-Boas S.G."/>
        </authorList>
    </citation>
    <scope>NUCLEOTIDE SEQUENCE [LARGE SCALE GENOMIC DNA]</scope>
    <source>
        <strain evidence="5 6">ICMP 19927</strain>
    </source>
</reference>
<proteinExistence type="inferred from homology"/>
<comment type="similarity">
    <text evidence="1 3">Belongs to the citrate synthase family.</text>
</comment>
<dbReference type="OMA" id="SGVMAHW"/>
<evidence type="ECO:0000313" key="5">
    <source>
        <dbReference type="EMBL" id="OSS51915.1"/>
    </source>
</evidence>
<dbReference type="InterPro" id="IPR016142">
    <property type="entry name" value="Citrate_synth-like_lrg_a-sub"/>
</dbReference>
<protein>
    <recommendedName>
        <fullName evidence="3">Citrate synthase</fullName>
    </recommendedName>
</protein>
<dbReference type="Proteomes" id="UP000193240">
    <property type="component" value="Unassembled WGS sequence"/>
</dbReference>
<dbReference type="PROSITE" id="PS00480">
    <property type="entry name" value="CITRATE_SYNTHASE"/>
    <property type="match status" value="1"/>
</dbReference>
<keyword evidence="4" id="KW-0472">Membrane</keyword>
<feature type="transmembrane region" description="Helical" evidence="4">
    <location>
        <begin position="30"/>
        <end position="49"/>
    </location>
</feature>